<dbReference type="GO" id="GO:0051287">
    <property type="term" value="F:NAD binding"/>
    <property type="evidence" value="ECO:0007669"/>
    <property type="project" value="UniProtKB-ARBA"/>
</dbReference>
<dbReference type="HAMAP" id="MF_00361">
    <property type="entry name" value="NAD_kinase"/>
    <property type="match status" value="1"/>
</dbReference>
<evidence type="ECO:0000256" key="1">
    <source>
        <dbReference type="ARBA" id="ARBA00022679"/>
    </source>
</evidence>
<dbReference type="FunFam" id="2.60.200.30:FF:000009">
    <property type="entry name" value="Poly(P)/ATP NAD kinase"/>
    <property type="match status" value="1"/>
</dbReference>
<dbReference type="Pfam" id="PF01513">
    <property type="entry name" value="NAD_kinase"/>
    <property type="match status" value="1"/>
</dbReference>
<reference evidence="9 10" key="1">
    <citation type="journal article" date="2009" name="Environ. Microbiol.">
        <title>Genome sequence of Desulfobacterium autotrophicum HRM2, a marine sulfate reducer oxidizing organic carbon completely to carbon dioxide.</title>
        <authorList>
            <person name="Strittmatter A.W."/>
            <person name="Liesegang H."/>
            <person name="Rabus R."/>
            <person name="Decker I."/>
            <person name="Amann J."/>
            <person name="Andres S."/>
            <person name="Henne A."/>
            <person name="Fricke W.F."/>
            <person name="Martinez-Arias R."/>
            <person name="Bartels D."/>
            <person name="Goesmann A."/>
            <person name="Krause L."/>
            <person name="Puehler A."/>
            <person name="Klenk H.P."/>
            <person name="Richter M."/>
            <person name="Schuler M."/>
            <person name="Gloeckner F.O."/>
            <person name="Meyerdierks A."/>
            <person name="Gottschalk G."/>
            <person name="Amann R."/>
        </authorList>
    </citation>
    <scope>NUCLEOTIDE SEQUENCE [LARGE SCALE GENOMIC DNA]</scope>
    <source>
        <strain evidence="10">ATCC 43914 / DSM 3382 / HRM2</strain>
    </source>
</reference>
<dbReference type="AlphaFoldDB" id="C0QFK6"/>
<evidence type="ECO:0000256" key="2">
    <source>
        <dbReference type="ARBA" id="ARBA00022741"/>
    </source>
</evidence>
<proteinExistence type="inferred from homology"/>
<name>C0QFK6_DESAH</name>
<dbReference type="OrthoDB" id="9774737at2"/>
<comment type="function">
    <text evidence="8">Involved in the regulation of the intracellular balance of NAD and NADP, and is a key enzyme in the biosynthesis of NADP. Catalyzes specifically the phosphorylation on 2'-hydroxyl of the adenosine moiety of NAD to yield NADP.</text>
</comment>
<gene>
    <name evidence="8" type="primary">nadK</name>
    <name evidence="9" type="synonym">ppnK</name>
    <name evidence="9" type="ordered locus">HRM2_02800</name>
</gene>
<dbReference type="GO" id="GO:0005737">
    <property type="term" value="C:cytoplasm"/>
    <property type="evidence" value="ECO:0007669"/>
    <property type="project" value="UniProtKB-SubCell"/>
</dbReference>
<feature type="active site" description="Proton acceptor" evidence="8">
    <location>
        <position position="57"/>
    </location>
</feature>
<dbReference type="PANTHER" id="PTHR20275:SF0">
    <property type="entry name" value="NAD KINASE"/>
    <property type="match status" value="1"/>
</dbReference>
<accession>C0QFK6</accession>
<keyword evidence="6 8" id="KW-0520">NAD</keyword>
<comment type="cofactor">
    <cofactor evidence="8">
        <name>a divalent metal cation</name>
        <dbReference type="ChEBI" id="CHEBI:60240"/>
    </cofactor>
</comment>
<evidence type="ECO:0000256" key="7">
    <source>
        <dbReference type="ARBA" id="ARBA00047925"/>
    </source>
</evidence>
<dbReference type="Gene3D" id="3.40.50.10330">
    <property type="entry name" value="Probable inorganic polyphosphate/atp-NAD kinase, domain 1"/>
    <property type="match status" value="1"/>
</dbReference>
<dbReference type="InterPro" id="IPR002504">
    <property type="entry name" value="NADK"/>
</dbReference>
<protein>
    <recommendedName>
        <fullName evidence="8">NAD kinase</fullName>
        <ecNumber evidence="8">2.7.1.23</ecNumber>
    </recommendedName>
    <alternativeName>
        <fullName evidence="8">ATP-dependent NAD kinase</fullName>
    </alternativeName>
</protein>
<keyword evidence="8" id="KW-0963">Cytoplasm</keyword>
<evidence type="ECO:0000256" key="8">
    <source>
        <dbReference type="HAMAP-Rule" id="MF_00361"/>
    </source>
</evidence>
<feature type="binding site" evidence="8">
    <location>
        <position position="231"/>
    </location>
    <ligand>
        <name>NAD(+)</name>
        <dbReference type="ChEBI" id="CHEBI:57540"/>
    </ligand>
</feature>
<dbReference type="InterPro" id="IPR017437">
    <property type="entry name" value="ATP-NAD_kinase_PpnK-typ_C"/>
</dbReference>
<dbReference type="GO" id="GO:0006741">
    <property type="term" value="P:NADP+ biosynthetic process"/>
    <property type="evidence" value="ECO:0007669"/>
    <property type="project" value="UniProtKB-UniRule"/>
</dbReference>
<dbReference type="SUPFAM" id="SSF111331">
    <property type="entry name" value="NAD kinase/diacylglycerol kinase-like"/>
    <property type="match status" value="1"/>
</dbReference>
<dbReference type="InterPro" id="IPR016064">
    <property type="entry name" value="NAD/diacylglycerol_kinase_sf"/>
</dbReference>
<dbReference type="RefSeq" id="WP_012662651.1">
    <property type="nucleotide sequence ID" value="NC_012108.1"/>
</dbReference>
<evidence type="ECO:0000313" key="10">
    <source>
        <dbReference type="Proteomes" id="UP000000442"/>
    </source>
</evidence>
<comment type="caution">
    <text evidence="8">Lacks conserved residue(s) required for the propagation of feature annotation.</text>
</comment>
<sequence>MKLCIGLVVKRDDRAQEKALELELWLVNRGVDVVFVDDTTPSERLTSLLCLIVLGGDGTFLSAARLVGSNRVPLMGIKFGEVGFLAETIEDHLFDAVLAVLDNRFTIEERMRLSVTVERDGRIIACVDVLNDLVLTKGALSRLAYCGVEINGNYLTTYKADGLIVATPTGSTAYSLAAGGPVIHPAVPGIILTPICPFTLTNRPLIIPEASQVVLGLDNDPTDIVLTFDGQEGMNITCQDRILVKKSDNPVCMISLSDQNYFKVLKARLMWSGGRG</sequence>
<dbReference type="Pfam" id="PF20143">
    <property type="entry name" value="NAD_kinase_C"/>
    <property type="match status" value="1"/>
</dbReference>
<keyword evidence="2 8" id="KW-0547">Nucleotide-binding</keyword>
<keyword evidence="10" id="KW-1185">Reference proteome</keyword>
<dbReference type="Proteomes" id="UP000000442">
    <property type="component" value="Chromosome"/>
</dbReference>
<dbReference type="PANTHER" id="PTHR20275">
    <property type="entry name" value="NAD KINASE"/>
    <property type="match status" value="1"/>
</dbReference>
<dbReference type="KEGG" id="dat:HRM2_02800"/>
<keyword evidence="3 8" id="KW-0418">Kinase</keyword>
<feature type="binding site" evidence="8">
    <location>
        <begin position="57"/>
        <end position="58"/>
    </location>
    <ligand>
        <name>NAD(+)</name>
        <dbReference type="ChEBI" id="CHEBI:57540"/>
    </ligand>
</feature>
<evidence type="ECO:0000256" key="4">
    <source>
        <dbReference type="ARBA" id="ARBA00022840"/>
    </source>
</evidence>
<dbReference type="GO" id="GO:0005524">
    <property type="term" value="F:ATP binding"/>
    <property type="evidence" value="ECO:0007669"/>
    <property type="project" value="UniProtKB-KW"/>
</dbReference>
<comment type="similarity">
    <text evidence="8">Belongs to the NAD kinase family.</text>
</comment>
<feature type="binding site" evidence="8">
    <location>
        <position position="142"/>
    </location>
    <ligand>
        <name>NAD(+)</name>
        <dbReference type="ChEBI" id="CHEBI:57540"/>
    </ligand>
</feature>
<feature type="binding site" evidence="8">
    <location>
        <position position="161"/>
    </location>
    <ligand>
        <name>NAD(+)</name>
        <dbReference type="ChEBI" id="CHEBI:57540"/>
    </ligand>
</feature>
<dbReference type="GO" id="GO:0003951">
    <property type="term" value="F:NAD+ kinase activity"/>
    <property type="evidence" value="ECO:0007669"/>
    <property type="project" value="UniProtKB-UniRule"/>
</dbReference>
<dbReference type="GO" id="GO:0046872">
    <property type="term" value="F:metal ion binding"/>
    <property type="evidence" value="ECO:0007669"/>
    <property type="project" value="UniProtKB-UniRule"/>
</dbReference>
<dbReference type="eggNOG" id="COG0061">
    <property type="taxonomic scope" value="Bacteria"/>
</dbReference>
<keyword evidence="5 8" id="KW-0521">NADP</keyword>
<dbReference type="GO" id="GO:0019674">
    <property type="term" value="P:NAD+ metabolic process"/>
    <property type="evidence" value="ECO:0007669"/>
    <property type="project" value="InterPro"/>
</dbReference>
<feature type="binding site" evidence="8">
    <location>
        <position position="159"/>
    </location>
    <ligand>
        <name>NAD(+)</name>
        <dbReference type="ChEBI" id="CHEBI:57540"/>
    </ligand>
</feature>
<dbReference type="EC" id="2.7.1.23" evidence="8"/>
<dbReference type="EMBL" id="CP001087">
    <property type="protein sequence ID" value="ACN13402.1"/>
    <property type="molecule type" value="Genomic_DNA"/>
</dbReference>
<evidence type="ECO:0000313" key="9">
    <source>
        <dbReference type="EMBL" id="ACN13402.1"/>
    </source>
</evidence>
<feature type="binding site" evidence="8">
    <location>
        <begin position="131"/>
        <end position="132"/>
    </location>
    <ligand>
        <name>NAD(+)</name>
        <dbReference type="ChEBI" id="CHEBI:57540"/>
    </ligand>
</feature>
<dbReference type="STRING" id="177437.HRM2_02800"/>
<organism evidence="9 10">
    <name type="scientific">Desulforapulum autotrophicum (strain ATCC 43914 / DSM 3382 / VKM B-1955 / HRM2)</name>
    <name type="common">Desulfobacterium autotrophicum</name>
    <dbReference type="NCBI Taxonomy" id="177437"/>
    <lineage>
        <taxon>Bacteria</taxon>
        <taxon>Pseudomonadati</taxon>
        <taxon>Thermodesulfobacteriota</taxon>
        <taxon>Desulfobacteria</taxon>
        <taxon>Desulfobacterales</taxon>
        <taxon>Desulfobacteraceae</taxon>
        <taxon>Desulforapulum</taxon>
    </lineage>
</organism>
<evidence type="ECO:0000256" key="3">
    <source>
        <dbReference type="ARBA" id="ARBA00022777"/>
    </source>
</evidence>
<dbReference type="Gene3D" id="2.60.200.30">
    <property type="entry name" value="Probable inorganic polyphosphate/atp-NAD kinase, domain 2"/>
    <property type="match status" value="1"/>
</dbReference>
<keyword evidence="1 8" id="KW-0808">Transferase</keyword>
<comment type="subcellular location">
    <subcellularLocation>
        <location evidence="8">Cytoplasm</location>
    </subcellularLocation>
</comment>
<dbReference type="InterPro" id="IPR017438">
    <property type="entry name" value="ATP-NAD_kinase_N"/>
</dbReference>
<keyword evidence="4 8" id="KW-0067">ATP-binding</keyword>
<comment type="catalytic activity">
    <reaction evidence="7 8">
        <text>NAD(+) + ATP = ADP + NADP(+) + H(+)</text>
        <dbReference type="Rhea" id="RHEA:18629"/>
        <dbReference type="ChEBI" id="CHEBI:15378"/>
        <dbReference type="ChEBI" id="CHEBI:30616"/>
        <dbReference type="ChEBI" id="CHEBI:57540"/>
        <dbReference type="ChEBI" id="CHEBI:58349"/>
        <dbReference type="ChEBI" id="CHEBI:456216"/>
        <dbReference type="EC" id="2.7.1.23"/>
    </reaction>
</comment>
<evidence type="ECO:0000256" key="5">
    <source>
        <dbReference type="ARBA" id="ARBA00022857"/>
    </source>
</evidence>
<evidence type="ECO:0000256" key="6">
    <source>
        <dbReference type="ARBA" id="ARBA00023027"/>
    </source>
</evidence>
<dbReference type="HOGENOM" id="CLU_008831_0_1_7"/>